<comment type="caution">
    <text evidence="1">The sequence shown here is derived from an EMBL/GenBank/DDBJ whole genome shotgun (WGS) entry which is preliminary data.</text>
</comment>
<gene>
    <name evidence="1" type="ORF">DPMN_171493</name>
</gene>
<reference evidence="1" key="1">
    <citation type="journal article" date="2019" name="bioRxiv">
        <title>The Genome of the Zebra Mussel, Dreissena polymorpha: A Resource for Invasive Species Research.</title>
        <authorList>
            <person name="McCartney M.A."/>
            <person name="Auch B."/>
            <person name="Kono T."/>
            <person name="Mallez S."/>
            <person name="Zhang Y."/>
            <person name="Obille A."/>
            <person name="Becker A."/>
            <person name="Abrahante J.E."/>
            <person name="Garbe J."/>
            <person name="Badalamenti J.P."/>
            <person name="Herman A."/>
            <person name="Mangelson H."/>
            <person name="Liachko I."/>
            <person name="Sullivan S."/>
            <person name="Sone E.D."/>
            <person name="Koren S."/>
            <person name="Silverstein K.A.T."/>
            <person name="Beckman K.B."/>
            <person name="Gohl D.M."/>
        </authorList>
    </citation>
    <scope>NUCLEOTIDE SEQUENCE</scope>
    <source>
        <strain evidence="1">Duluth1</strain>
        <tissue evidence="1">Whole animal</tissue>
    </source>
</reference>
<organism evidence="1 2">
    <name type="scientific">Dreissena polymorpha</name>
    <name type="common">Zebra mussel</name>
    <name type="synonym">Mytilus polymorpha</name>
    <dbReference type="NCBI Taxonomy" id="45954"/>
    <lineage>
        <taxon>Eukaryota</taxon>
        <taxon>Metazoa</taxon>
        <taxon>Spiralia</taxon>
        <taxon>Lophotrochozoa</taxon>
        <taxon>Mollusca</taxon>
        <taxon>Bivalvia</taxon>
        <taxon>Autobranchia</taxon>
        <taxon>Heteroconchia</taxon>
        <taxon>Euheterodonta</taxon>
        <taxon>Imparidentia</taxon>
        <taxon>Neoheterodontei</taxon>
        <taxon>Myida</taxon>
        <taxon>Dreissenoidea</taxon>
        <taxon>Dreissenidae</taxon>
        <taxon>Dreissena</taxon>
    </lineage>
</organism>
<proteinExistence type="predicted"/>
<evidence type="ECO:0000313" key="1">
    <source>
        <dbReference type="EMBL" id="KAH3770209.1"/>
    </source>
</evidence>
<dbReference type="EMBL" id="JAIWYP010000009">
    <property type="protein sequence ID" value="KAH3770209.1"/>
    <property type="molecule type" value="Genomic_DNA"/>
</dbReference>
<sequence>MRRDFAGRGYFGPLMKYVRGIGGSPSPPHFLKRIYANLRSDIRDNPIRGNPRIRGKITPLVIKQELSVDSALDYSNA</sequence>
<keyword evidence="2" id="KW-1185">Reference proteome</keyword>
<reference evidence="1" key="2">
    <citation type="submission" date="2020-11" db="EMBL/GenBank/DDBJ databases">
        <authorList>
            <person name="McCartney M.A."/>
            <person name="Auch B."/>
            <person name="Kono T."/>
            <person name="Mallez S."/>
            <person name="Becker A."/>
            <person name="Gohl D.M."/>
            <person name="Silverstein K.A.T."/>
            <person name="Koren S."/>
            <person name="Bechman K.B."/>
            <person name="Herman A."/>
            <person name="Abrahante J.E."/>
            <person name="Garbe J."/>
        </authorList>
    </citation>
    <scope>NUCLEOTIDE SEQUENCE</scope>
    <source>
        <strain evidence="1">Duluth1</strain>
        <tissue evidence="1">Whole animal</tissue>
    </source>
</reference>
<accession>A0A9D4IE75</accession>
<protein>
    <submittedName>
        <fullName evidence="1">Uncharacterized protein</fullName>
    </submittedName>
</protein>
<dbReference type="AlphaFoldDB" id="A0A9D4IE75"/>
<evidence type="ECO:0000313" key="2">
    <source>
        <dbReference type="Proteomes" id="UP000828390"/>
    </source>
</evidence>
<dbReference type="Proteomes" id="UP000828390">
    <property type="component" value="Unassembled WGS sequence"/>
</dbReference>
<name>A0A9D4IE75_DREPO</name>